<keyword evidence="1" id="KW-0812">Transmembrane</keyword>
<evidence type="ECO:0000256" key="1">
    <source>
        <dbReference type="SAM" id="Phobius"/>
    </source>
</evidence>
<organism evidence="3 4">
    <name type="scientific">Pseudomonas turukhanskensis</name>
    <dbReference type="NCBI Taxonomy" id="1806536"/>
    <lineage>
        <taxon>Bacteria</taxon>
        <taxon>Pseudomonadati</taxon>
        <taxon>Pseudomonadota</taxon>
        <taxon>Gammaproteobacteria</taxon>
        <taxon>Pseudomonadales</taxon>
        <taxon>Pseudomonadaceae</taxon>
        <taxon>Pseudomonas</taxon>
    </lineage>
</organism>
<feature type="transmembrane region" description="Helical" evidence="1">
    <location>
        <begin position="19"/>
        <end position="38"/>
    </location>
</feature>
<gene>
    <name evidence="3" type="ORF">GCM10017655_02410</name>
</gene>
<dbReference type="Gene3D" id="1.20.144.10">
    <property type="entry name" value="Phosphatidic acid phosphatase type 2/haloperoxidase"/>
    <property type="match status" value="1"/>
</dbReference>
<protein>
    <recommendedName>
        <fullName evidence="2">Phosphatidic acid phosphatase type 2/haloperoxidase domain-containing protein</fullName>
    </recommendedName>
</protein>
<reference evidence="3" key="1">
    <citation type="journal article" date="2014" name="Int. J. Syst. Evol. Microbiol.">
        <title>Complete genome sequence of Corynebacterium casei LMG S-19264T (=DSM 44701T), isolated from a smear-ripened cheese.</title>
        <authorList>
            <consortium name="US DOE Joint Genome Institute (JGI-PGF)"/>
            <person name="Walter F."/>
            <person name="Albersmeier A."/>
            <person name="Kalinowski J."/>
            <person name="Ruckert C."/>
        </authorList>
    </citation>
    <scope>NUCLEOTIDE SEQUENCE</scope>
    <source>
        <strain evidence="3">VKM B-2935</strain>
    </source>
</reference>
<evidence type="ECO:0000259" key="2">
    <source>
        <dbReference type="Pfam" id="PF01569"/>
    </source>
</evidence>
<feature type="transmembrane region" description="Helical" evidence="1">
    <location>
        <begin position="114"/>
        <end position="134"/>
    </location>
</feature>
<keyword evidence="4" id="KW-1185">Reference proteome</keyword>
<name>A0A9W6K378_9PSED</name>
<dbReference type="Proteomes" id="UP001143328">
    <property type="component" value="Unassembled WGS sequence"/>
</dbReference>
<feature type="domain" description="Phosphatidic acid phosphatase type 2/haloperoxidase" evidence="2">
    <location>
        <begin position="85"/>
        <end position="155"/>
    </location>
</feature>
<dbReference type="SUPFAM" id="SSF48317">
    <property type="entry name" value="Acid phosphatase/Vanadium-dependent haloperoxidase"/>
    <property type="match status" value="1"/>
</dbReference>
<feature type="transmembrane region" description="Helical" evidence="1">
    <location>
        <begin position="50"/>
        <end position="69"/>
    </location>
</feature>
<dbReference type="EMBL" id="BSFN01000001">
    <property type="protein sequence ID" value="GLK87179.1"/>
    <property type="molecule type" value="Genomic_DNA"/>
</dbReference>
<dbReference type="InterPro" id="IPR000326">
    <property type="entry name" value="PAP2/HPO"/>
</dbReference>
<dbReference type="AlphaFoldDB" id="A0A9W6K378"/>
<dbReference type="CDD" id="cd01610">
    <property type="entry name" value="PAP2_like"/>
    <property type="match status" value="1"/>
</dbReference>
<keyword evidence="1" id="KW-0472">Membrane</keyword>
<comment type="caution">
    <text evidence="3">The sequence shown here is derived from an EMBL/GenBank/DDBJ whole genome shotgun (WGS) entry which is preliminary data.</text>
</comment>
<evidence type="ECO:0000313" key="3">
    <source>
        <dbReference type="EMBL" id="GLK87179.1"/>
    </source>
</evidence>
<keyword evidence="1" id="KW-1133">Transmembrane helix</keyword>
<proteinExistence type="predicted"/>
<evidence type="ECO:0000313" key="4">
    <source>
        <dbReference type="Proteomes" id="UP001143328"/>
    </source>
</evidence>
<sequence>MTDCGCVNVRDNVESEFSITPYMGITVMIPALLLVAAWLNYSASRGAAQLWLLVVALAYGAVMVSKVAFKGWGHGLETLNIAVFSGHAMNACLVLPVFFSLLVRQWRPWLRWPVALAALVWGWYFAITIVAPTVHPVSEAIAGALIGSLGSLTFLALAERVDIRPLPGRAMAMGFTVIAVCASFPKYTAEGVLNHFAIILSGAEEPYIKPHWHQSPTAQSSR</sequence>
<dbReference type="Pfam" id="PF01569">
    <property type="entry name" value="PAP2"/>
    <property type="match status" value="1"/>
</dbReference>
<feature type="transmembrane region" description="Helical" evidence="1">
    <location>
        <begin position="81"/>
        <end position="102"/>
    </location>
</feature>
<reference evidence="3" key="2">
    <citation type="submission" date="2023-01" db="EMBL/GenBank/DDBJ databases">
        <authorList>
            <person name="Sun Q."/>
            <person name="Evtushenko L."/>
        </authorList>
    </citation>
    <scope>NUCLEOTIDE SEQUENCE</scope>
    <source>
        <strain evidence="3">VKM B-2935</strain>
    </source>
</reference>
<accession>A0A9W6K378</accession>
<feature type="transmembrane region" description="Helical" evidence="1">
    <location>
        <begin position="140"/>
        <end position="158"/>
    </location>
</feature>
<dbReference type="InterPro" id="IPR036938">
    <property type="entry name" value="PAP2/HPO_sf"/>
</dbReference>